<dbReference type="AlphaFoldDB" id="A0A4C1YM18"/>
<accession>A0A4C1YM18</accession>
<dbReference type="EMBL" id="BGZK01001247">
    <property type="protein sequence ID" value="GBP75385.1"/>
    <property type="molecule type" value="Genomic_DNA"/>
</dbReference>
<reference evidence="1 2" key="1">
    <citation type="journal article" date="2019" name="Commun. Biol.">
        <title>The bagworm genome reveals a unique fibroin gene that provides high tensile strength.</title>
        <authorList>
            <person name="Kono N."/>
            <person name="Nakamura H."/>
            <person name="Ohtoshi R."/>
            <person name="Tomita M."/>
            <person name="Numata K."/>
            <person name="Arakawa K."/>
        </authorList>
    </citation>
    <scope>NUCLEOTIDE SEQUENCE [LARGE SCALE GENOMIC DNA]</scope>
</reference>
<name>A0A4C1YM18_EUMVA</name>
<gene>
    <name evidence="1" type="ORF">EVAR_34752_1</name>
</gene>
<protein>
    <submittedName>
        <fullName evidence="1">Uncharacterized protein</fullName>
    </submittedName>
</protein>
<evidence type="ECO:0000313" key="2">
    <source>
        <dbReference type="Proteomes" id="UP000299102"/>
    </source>
</evidence>
<dbReference type="Proteomes" id="UP000299102">
    <property type="component" value="Unassembled WGS sequence"/>
</dbReference>
<evidence type="ECO:0000313" key="1">
    <source>
        <dbReference type="EMBL" id="GBP75385.1"/>
    </source>
</evidence>
<organism evidence="1 2">
    <name type="scientific">Eumeta variegata</name>
    <name type="common">Bagworm moth</name>
    <name type="synonym">Eumeta japonica</name>
    <dbReference type="NCBI Taxonomy" id="151549"/>
    <lineage>
        <taxon>Eukaryota</taxon>
        <taxon>Metazoa</taxon>
        <taxon>Ecdysozoa</taxon>
        <taxon>Arthropoda</taxon>
        <taxon>Hexapoda</taxon>
        <taxon>Insecta</taxon>
        <taxon>Pterygota</taxon>
        <taxon>Neoptera</taxon>
        <taxon>Endopterygota</taxon>
        <taxon>Lepidoptera</taxon>
        <taxon>Glossata</taxon>
        <taxon>Ditrysia</taxon>
        <taxon>Tineoidea</taxon>
        <taxon>Psychidae</taxon>
        <taxon>Oiketicinae</taxon>
        <taxon>Eumeta</taxon>
    </lineage>
</organism>
<keyword evidence="2" id="KW-1185">Reference proteome</keyword>
<sequence>MVFSYTARQETDVRTAASRDVHPDESICIFRHSFEDDTLPQNMRAHAEIKITLSVLNKHSRLRDHVALRLERRRSATGNRYRGPKANFPPWCDSRKNVASTFLADIENVPSRCEKLTAGSLGEDSMTSQHV</sequence>
<proteinExistence type="predicted"/>
<comment type="caution">
    <text evidence="1">The sequence shown here is derived from an EMBL/GenBank/DDBJ whole genome shotgun (WGS) entry which is preliminary data.</text>
</comment>